<feature type="signal peptide" evidence="1">
    <location>
        <begin position="1"/>
        <end position="27"/>
    </location>
</feature>
<protein>
    <submittedName>
        <fullName evidence="2">Nitrous oxide reductase accessory protein NosL</fullName>
    </submittedName>
</protein>
<dbReference type="EMBL" id="JAGIOP010000001">
    <property type="protein sequence ID" value="MBP2450938.1"/>
    <property type="molecule type" value="Genomic_DNA"/>
</dbReference>
<keyword evidence="1" id="KW-0732">Signal</keyword>
<evidence type="ECO:0000256" key="1">
    <source>
        <dbReference type="SAM" id="SignalP"/>
    </source>
</evidence>
<organism evidence="2 3">
    <name type="scientific">Mycolicibacterium lutetiense</name>
    <dbReference type="NCBI Taxonomy" id="1641992"/>
    <lineage>
        <taxon>Bacteria</taxon>
        <taxon>Bacillati</taxon>
        <taxon>Actinomycetota</taxon>
        <taxon>Actinomycetes</taxon>
        <taxon>Mycobacteriales</taxon>
        <taxon>Mycobacteriaceae</taxon>
        <taxon>Mycolicibacterium</taxon>
    </lineage>
</organism>
<dbReference type="PROSITE" id="PS51257">
    <property type="entry name" value="PROKAR_LIPOPROTEIN"/>
    <property type="match status" value="1"/>
</dbReference>
<feature type="chain" id="PRO_5045639025" evidence="1">
    <location>
        <begin position="28"/>
        <end position="138"/>
    </location>
</feature>
<evidence type="ECO:0000313" key="2">
    <source>
        <dbReference type="EMBL" id="MBP2450938.1"/>
    </source>
</evidence>
<reference evidence="2 3" key="1">
    <citation type="submission" date="2021-03" db="EMBL/GenBank/DDBJ databases">
        <title>Sequencing the genomes of 1000 actinobacteria strains.</title>
        <authorList>
            <person name="Klenk H.-P."/>
        </authorList>
    </citation>
    <scope>NUCLEOTIDE SEQUENCE [LARGE SCALE GENOMIC DNA]</scope>
    <source>
        <strain evidence="2 3">DSM 46713</strain>
    </source>
</reference>
<name>A0ABS4ZP82_9MYCO</name>
<proteinExistence type="predicted"/>
<evidence type="ECO:0000313" key="3">
    <source>
        <dbReference type="Proteomes" id="UP000694460"/>
    </source>
</evidence>
<sequence>MGKRLIAVILAVMVIVAGCGKSDNAAAAIVTPGHDQASPSDAYTAVAEEGPDENGVKTWVVVIRDKAGQEVFHDHSSYRTPGVMITWLPTEPEQLWVYSGDAGVYRIAPGSHGGWTRSVVKRENVPPEISSLGESSRS</sequence>
<keyword evidence="3" id="KW-1185">Reference proteome</keyword>
<comment type="caution">
    <text evidence="2">The sequence shown here is derived from an EMBL/GenBank/DDBJ whole genome shotgun (WGS) entry which is preliminary data.</text>
</comment>
<dbReference type="Proteomes" id="UP000694460">
    <property type="component" value="Unassembled WGS sequence"/>
</dbReference>
<gene>
    <name evidence="2" type="ORF">JOF57_000823</name>
</gene>
<accession>A0ABS4ZP82</accession>
<dbReference type="RefSeq" id="WP_209913881.1">
    <property type="nucleotide sequence ID" value="NZ_JAGIOP010000001.1"/>
</dbReference>